<evidence type="ECO:0000256" key="1">
    <source>
        <dbReference type="SAM" id="MobiDB-lite"/>
    </source>
</evidence>
<accession>A0A9P0NBT8</accession>
<dbReference type="AlphaFoldDB" id="A0A9P0NBT8"/>
<feature type="region of interest" description="Disordered" evidence="1">
    <location>
        <begin position="65"/>
        <end position="94"/>
    </location>
</feature>
<gene>
    <name evidence="2" type="ORF">APHIGO_LOCUS1279</name>
</gene>
<keyword evidence="3" id="KW-1185">Reference proteome</keyword>
<name>A0A9P0NBT8_APHGO</name>
<protein>
    <submittedName>
        <fullName evidence="2">Uncharacterized protein</fullName>
    </submittedName>
</protein>
<dbReference type="Proteomes" id="UP001154329">
    <property type="component" value="Chromosome 1"/>
</dbReference>
<organism evidence="2 3">
    <name type="scientific">Aphis gossypii</name>
    <name type="common">Cotton aphid</name>
    <dbReference type="NCBI Taxonomy" id="80765"/>
    <lineage>
        <taxon>Eukaryota</taxon>
        <taxon>Metazoa</taxon>
        <taxon>Ecdysozoa</taxon>
        <taxon>Arthropoda</taxon>
        <taxon>Hexapoda</taxon>
        <taxon>Insecta</taxon>
        <taxon>Pterygota</taxon>
        <taxon>Neoptera</taxon>
        <taxon>Paraneoptera</taxon>
        <taxon>Hemiptera</taxon>
        <taxon>Sternorrhyncha</taxon>
        <taxon>Aphidomorpha</taxon>
        <taxon>Aphidoidea</taxon>
        <taxon>Aphididae</taxon>
        <taxon>Aphidini</taxon>
        <taxon>Aphis</taxon>
        <taxon>Aphis</taxon>
    </lineage>
</organism>
<reference evidence="2" key="2">
    <citation type="submission" date="2022-10" db="EMBL/GenBank/DDBJ databases">
        <authorList>
            <consortium name="ENA_rothamsted_submissions"/>
            <consortium name="culmorum"/>
            <person name="King R."/>
        </authorList>
    </citation>
    <scope>NUCLEOTIDE SEQUENCE</scope>
</reference>
<evidence type="ECO:0000313" key="3">
    <source>
        <dbReference type="Proteomes" id="UP001154329"/>
    </source>
</evidence>
<proteinExistence type="predicted"/>
<dbReference type="EMBL" id="OU899034">
    <property type="protein sequence ID" value="CAH1710642.1"/>
    <property type="molecule type" value="Genomic_DNA"/>
</dbReference>
<reference evidence="2" key="1">
    <citation type="submission" date="2022-02" db="EMBL/GenBank/DDBJ databases">
        <authorList>
            <person name="King R."/>
        </authorList>
    </citation>
    <scope>NUCLEOTIDE SEQUENCE</scope>
</reference>
<sequence>MKINIFFFSKWKWKADALIQTLYKRAGLGQKKRNSFSPCARARPLHSRPLPTPLFSFATSRPYPRLATSKIPPSTLHGERVQREETKTPVGAEGRGAKEKFTAVLFYISALPPPTPDSHQYTHPTFSQSAIYRTTWQSTDIKKNKRK</sequence>
<feature type="compositionally biased region" description="Basic and acidic residues" evidence="1">
    <location>
        <begin position="77"/>
        <end position="87"/>
    </location>
</feature>
<evidence type="ECO:0000313" key="2">
    <source>
        <dbReference type="EMBL" id="CAH1710642.1"/>
    </source>
</evidence>